<dbReference type="OrthoDB" id="9775031at2"/>
<dbReference type="GO" id="GO:0000902">
    <property type="term" value="P:cell morphogenesis"/>
    <property type="evidence" value="ECO:0007669"/>
    <property type="project" value="UniProtKB-UniRule"/>
</dbReference>
<evidence type="ECO:0000256" key="8">
    <source>
        <dbReference type="ARBA" id="ARBA00022737"/>
    </source>
</evidence>
<dbReference type="GO" id="GO:0003977">
    <property type="term" value="F:UDP-N-acetylglucosamine diphosphorylase activity"/>
    <property type="evidence" value="ECO:0007669"/>
    <property type="project" value="UniProtKB-UniRule"/>
</dbReference>
<keyword evidence="7 18" id="KW-0479">Metal-binding</keyword>
<evidence type="ECO:0000256" key="5">
    <source>
        <dbReference type="ARBA" id="ARBA00022679"/>
    </source>
</evidence>
<dbReference type="GO" id="GO:0016020">
    <property type="term" value="C:membrane"/>
    <property type="evidence" value="ECO:0007669"/>
    <property type="project" value="GOC"/>
</dbReference>
<evidence type="ECO:0000259" key="19">
    <source>
        <dbReference type="Pfam" id="PF12804"/>
    </source>
</evidence>
<dbReference type="GO" id="GO:0009252">
    <property type="term" value="P:peptidoglycan biosynthetic process"/>
    <property type="evidence" value="ECO:0007669"/>
    <property type="project" value="UniProtKB-UniRule"/>
</dbReference>
<feature type="binding site" evidence="18">
    <location>
        <position position="452"/>
    </location>
    <ligand>
        <name>acetyl-CoA</name>
        <dbReference type="ChEBI" id="CHEBI:57288"/>
    </ligand>
</feature>
<dbReference type="HAMAP" id="MF_01631">
    <property type="entry name" value="GlmU"/>
    <property type="match status" value="1"/>
</dbReference>
<feature type="binding site" evidence="18">
    <location>
        <position position="417"/>
    </location>
    <ligand>
        <name>acetyl-CoA</name>
        <dbReference type="ChEBI" id="CHEBI:57288"/>
    </ligand>
</feature>
<dbReference type="InterPro" id="IPR050065">
    <property type="entry name" value="GlmU-like"/>
</dbReference>
<dbReference type="Gene3D" id="3.90.550.10">
    <property type="entry name" value="Spore Coat Polysaccharide Biosynthesis Protein SpsA, Chain A"/>
    <property type="match status" value="1"/>
</dbReference>
<dbReference type="GO" id="GO:0071555">
    <property type="term" value="P:cell wall organization"/>
    <property type="evidence" value="ECO:0007669"/>
    <property type="project" value="UniProtKB-KW"/>
</dbReference>
<dbReference type="Proteomes" id="UP000321820">
    <property type="component" value="Chromosome"/>
</dbReference>
<dbReference type="EC" id="2.3.1.157" evidence="18"/>
<keyword evidence="21" id="KW-1185">Reference proteome</keyword>
<comment type="function">
    <text evidence="17 18">Catalyzes the last two sequential reactions in the de novo biosynthetic pathway for UDP-N-acetylglucosamine (UDP-GlcNAc). The C-terminal domain catalyzes the transfer of acetyl group from acetyl coenzyme A to glucosamine-1-phosphate (GlcN-1-P) to produce N-acetylglucosamine-1-phosphate (GlcNAc-1-P), which is converted into UDP-GlcNAc by the transfer of uridine 5-monophosphate (from uridine 5-triphosphate), a reaction catalyzed by the N-terminal domain.</text>
</comment>
<dbReference type="GO" id="GO:0009245">
    <property type="term" value="P:lipid A biosynthetic process"/>
    <property type="evidence" value="ECO:0007669"/>
    <property type="project" value="UniProtKB-UniRule"/>
</dbReference>
<dbReference type="EC" id="2.7.7.23" evidence="18"/>
<feature type="binding site" evidence="18">
    <location>
        <position position="148"/>
    </location>
    <ligand>
        <name>UDP-N-acetyl-alpha-D-glucosamine</name>
        <dbReference type="ChEBI" id="CHEBI:57705"/>
    </ligand>
</feature>
<keyword evidence="8 18" id="KW-0677">Repeat</keyword>
<feature type="active site" description="Proton acceptor" evidence="18">
    <location>
        <position position="375"/>
    </location>
</feature>
<evidence type="ECO:0000256" key="4">
    <source>
        <dbReference type="ARBA" id="ARBA00022490"/>
    </source>
</evidence>
<feature type="binding site" evidence="18">
    <location>
        <position position="180"/>
    </location>
    <ligand>
        <name>UDP-N-acetyl-alpha-D-glucosamine</name>
        <dbReference type="ChEBI" id="CHEBI:57705"/>
    </ligand>
</feature>
<feature type="binding site" evidence="18">
    <location>
        <position position="77"/>
    </location>
    <ligand>
        <name>UDP-N-acetyl-alpha-D-glucosamine</name>
        <dbReference type="ChEBI" id="CHEBI:57705"/>
    </ligand>
</feature>
<feature type="binding site" evidence="18">
    <location>
        <begin position="109"/>
        <end position="111"/>
    </location>
    <ligand>
        <name>UDP-N-acetyl-alpha-D-glucosamine</name>
        <dbReference type="ChEBI" id="CHEBI:57705"/>
    </ligand>
</feature>
<dbReference type="PROSITE" id="PS00101">
    <property type="entry name" value="HEXAPEP_TRANSFERASES"/>
    <property type="match status" value="1"/>
</dbReference>
<evidence type="ECO:0000256" key="6">
    <source>
        <dbReference type="ARBA" id="ARBA00022695"/>
    </source>
</evidence>
<dbReference type="GO" id="GO:0000287">
    <property type="term" value="F:magnesium ion binding"/>
    <property type="evidence" value="ECO:0007669"/>
    <property type="project" value="UniProtKB-UniRule"/>
</dbReference>
<comment type="cofactor">
    <cofactor evidence="18">
        <name>Mg(2+)</name>
        <dbReference type="ChEBI" id="CHEBI:18420"/>
    </cofactor>
    <text evidence="18">Binds 1 Mg(2+) ion per subunit.</text>
</comment>
<gene>
    <name evidence="18 20" type="primary">glmU</name>
    <name evidence="20" type="ORF">FTW19_15460</name>
</gene>
<dbReference type="Pfam" id="PF12804">
    <property type="entry name" value="NTP_transf_3"/>
    <property type="match status" value="1"/>
</dbReference>
<comment type="caution">
    <text evidence="18">Lacks conserved residue(s) required for the propagation of feature annotation.</text>
</comment>
<dbReference type="PANTHER" id="PTHR43584:SF3">
    <property type="entry name" value="BIFUNCTIONAL PROTEIN GLMU"/>
    <property type="match status" value="1"/>
</dbReference>
<dbReference type="SUPFAM" id="SSF51161">
    <property type="entry name" value="Trimeric LpxA-like enzymes"/>
    <property type="match status" value="1"/>
</dbReference>
<dbReference type="InterPro" id="IPR025877">
    <property type="entry name" value="MobA-like_NTP_Trfase"/>
</dbReference>
<feature type="region of interest" description="Linker" evidence="18">
    <location>
        <begin position="242"/>
        <end position="262"/>
    </location>
</feature>
<dbReference type="InterPro" id="IPR018357">
    <property type="entry name" value="Hexapep_transf_CS"/>
</dbReference>
<feature type="binding site" evidence="18">
    <location>
        <position position="25"/>
    </location>
    <ligand>
        <name>UDP-N-acetyl-alpha-D-glucosamine</name>
        <dbReference type="ChEBI" id="CHEBI:57705"/>
    </ligand>
</feature>
<comment type="pathway">
    <text evidence="18">Nucleotide-sugar biosynthesis; UDP-N-acetyl-alpha-D-glucosamine biosynthesis; UDP-N-acetyl-alpha-D-glucosamine from N-acetyl-alpha-D-glucosamine 1-phosphate: step 1/1.</text>
</comment>
<evidence type="ECO:0000256" key="17">
    <source>
        <dbReference type="ARBA" id="ARBA00049628"/>
    </source>
</evidence>
<comment type="pathway">
    <text evidence="18">Nucleotide-sugar biosynthesis; UDP-N-acetyl-alpha-D-glucosamine biosynthesis; N-acetyl-alpha-D-glucosamine 1-phosphate from alpha-D-glucosamine 6-phosphate (route II): step 2/2.</text>
</comment>
<protein>
    <recommendedName>
        <fullName evidence="18">Bifunctional protein GlmU</fullName>
    </recommendedName>
    <domain>
        <recommendedName>
            <fullName evidence="18">UDP-N-acetylglucosamine pyrophosphorylase</fullName>
            <ecNumber evidence="18">2.7.7.23</ecNumber>
        </recommendedName>
        <alternativeName>
            <fullName evidence="18">N-acetylglucosamine-1-phosphate uridyltransferase</fullName>
        </alternativeName>
    </domain>
    <domain>
        <recommendedName>
            <fullName evidence="18">Glucosamine-1-phosphate N-acetyltransferase</fullName>
            <ecNumber evidence="18">2.3.1.157</ecNumber>
        </recommendedName>
    </domain>
</protein>
<dbReference type="GO" id="GO:0005737">
    <property type="term" value="C:cytoplasm"/>
    <property type="evidence" value="ECO:0007669"/>
    <property type="project" value="UniProtKB-SubCell"/>
</dbReference>
<feature type="binding site" evidence="18">
    <location>
        <position position="378"/>
    </location>
    <ligand>
        <name>UDP-N-acetyl-alpha-D-glucosamine</name>
        <dbReference type="ChEBI" id="CHEBI:57705"/>
    </ligand>
</feature>
<dbReference type="InterPro" id="IPR029044">
    <property type="entry name" value="Nucleotide-diphossugar_trans"/>
</dbReference>
<feature type="binding site" evidence="18">
    <location>
        <position position="111"/>
    </location>
    <ligand>
        <name>Mg(2+)</name>
        <dbReference type="ChEBI" id="CHEBI:18420"/>
    </ligand>
</feature>
<keyword evidence="10 18" id="KW-0133">Cell shape</keyword>
<dbReference type="Gene3D" id="2.160.10.10">
    <property type="entry name" value="Hexapeptide repeat proteins"/>
    <property type="match status" value="1"/>
</dbReference>
<feature type="binding site" evidence="18">
    <location>
        <begin position="398"/>
        <end position="399"/>
    </location>
    <ligand>
        <name>acetyl-CoA</name>
        <dbReference type="ChEBI" id="CHEBI:57288"/>
    </ligand>
</feature>
<feature type="binding site" evidence="18">
    <location>
        <position position="435"/>
    </location>
    <ligand>
        <name>acetyl-CoA</name>
        <dbReference type="ChEBI" id="CHEBI:57288"/>
    </ligand>
</feature>
<proteinExistence type="inferred from homology"/>
<feature type="binding site" evidence="18">
    <location>
        <position position="392"/>
    </location>
    <ligand>
        <name>acetyl-CoA</name>
        <dbReference type="ChEBI" id="CHEBI:57288"/>
    </ligand>
</feature>
<dbReference type="Pfam" id="PF14602">
    <property type="entry name" value="Hexapep_2"/>
    <property type="match status" value="1"/>
</dbReference>
<evidence type="ECO:0000256" key="1">
    <source>
        <dbReference type="ARBA" id="ARBA00004496"/>
    </source>
</evidence>
<feature type="binding site" evidence="18">
    <location>
        <position position="363"/>
    </location>
    <ligand>
        <name>UDP-N-acetyl-alpha-D-glucosamine</name>
        <dbReference type="ChEBI" id="CHEBI:57705"/>
    </ligand>
</feature>
<dbReference type="InterPro" id="IPR005882">
    <property type="entry name" value="Bifunctional_GlmU"/>
</dbReference>
<keyword evidence="5 18" id="KW-0808">Transferase</keyword>
<comment type="subunit">
    <text evidence="18">Homotrimer.</text>
</comment>
<evidence type="ECO:0000256" key="9">
    <source>
        <dbReference type="ARBA" id="ARBA00022842"/>
    </source>
</evidence>
<dbReference type="PANTHER" id="PTHR43584">
    <property type="entry name" value="NUCLEOTIDYL TRANSFERASE"/>
    <property type="match status" value="1"/>
</dbReference>
<evidence type="ECO:0000256" key="11">
    <source>
        <dbReference type="ARBA" id="ARBA00022984"/>
    </source>
</evidence>
<evidence type="ECO:0000256" key="13">
    <source>
        <dbReference type="ARBA" id="ARBA00023315"/>
    </source>
</evidence>
<evidence type="ECO:0000256" key="12">
    <source>
        <dbReference type="ARBA" id="ARBA00023268"/>
    </source>
</evidence>
<evidence type="ECO:0000313" key="21">
    <source>
        <dbReference type="Proteomes" id="UP000321820"/>
    </source>
</evidence>
<keyword evidence="4 18" id="KW-0963">Cytoplasm</keyword>
<dbReference type="GO" id="GO:0008360">
    <property type="term" value="P:regulation of cell shape"/>
    <property type="evidence" value="ECO:0007669"/>
    <property type="project" value="UniProtKB-KW"/>
</dbReference>
<comment type="pathway">
    <text evidence="18">Bacterial outer membrane biogenesis; LPS lipid A biosynthesis.</text>
</comment>
<dbReference type="GO" id="GO:0019134">
    <property type="term" value="F:glucosamine-1-phosphate N-acetyltransferase activity"/>
    <property type="evidence" value="ECO:0007669"/>
    <property type="project" value="UniProtKB-UniRule"/>
</dbReference>
<comment type="catalytic activity">
    <reaction evidence="15 18">
        <text>alpha-D-glucosamine 1-phosphate + acetyl-CoA = N-acetyl-alpha-D-glucosamine 1-phosphate + CoA + H(+)</text>
        <dbReference type="Rhea" id="RHEA:13725"/>
        <dbReference type="ChEBI" id="CHEBI:15378"/>
        <dbReference type="ChEBI" id="CHEBI:57287"/>
        <dbReference type="ChEBI" id="CHEBI:57288"/>
        <dbReference type="ChEBI" id="CHEBI:57776"/>
        <dbReference type="ChEBI" id="CHEBI:58516"/>
        <dbReference type="EC" id="2.3.1.157"/>
    </reaction>
</comment>
<dbReference type="InterPro" id="IPR038009">
    <property type="entry name" value="GlmU_C_LbH"/>
</dbReference>
<evidence type="ECO:0000256" key="16">
    <source>
        <dbReference type="ARBA" id="ARBA00048493"/>
    </source>
</evidence>
<keyword evidence="14 18" id="KW-0961">Cell wall biogenesis/degradation</keyword>
<feature type="binding site" evidence="18">
    <location>
        <position position="239"/>
    </location>
    <ligand>
        <name>UDP-N-acetyl-alpha-D-glucosamine</name>
        <dbReference type="ChEBI" id="CHEBI:57705"/>
    </ligand>
</feature>
<feature type="binding site" evidence="18">
    <location>
        <position position="389"/>
    </location>
    <ligand>
        <name>UDP-N-acetyl-alpha-D-glucosamine</name>
        <dbReference type="ChEBI" id="CHEBI:57705"/>
    </ligand>
</feature>
<dbReference type="NCBIfam" id="TIGR01173">
    <property type="entry name" value="glmU"/>
    <property type="match status" value="1"/>
</dbReference>
<comment type="similarity">
    <text evidence="2 18">In the C-terminal section; belongs to the transferase hexapeptide repeat family.</text>
</comment>
<keyword evidence="6 18" id="KW-0548">Nucleotidyltransferase</keyword>
<evidence type="ECO:0000313" key="20">
    <source>
        <dbReference type="EMBL" id="QEE29269.1"/>
    </source>
</evidence>
<feature type="region of interest" description="N-acetyltransferase" evidence="18">
    <location>
        <begin position="263"/>
        <end position="472"/>
    </location>
</feature>
<feature type="binding site" evidence="18">
    <location>
        <position position="165"/>
    </location>
    <ligand>
        <name>UDP-N-acetyl-alpha-D-glucosamine</name>
        <dbReference type="ChEBI" id="CHEBI:57705"/>
    </ligand>
</feature>
<keyword evidence="9 18" id="KW-0460">Magnesium</keyword>
<evidence type="ECO:0000256" key="7">
    <source>
        <dbReference type="ARBA" id="ARBA00022723"/>
    </source>
</evidence>
<keyword evidence="13 18" id="KW-0012">Acyltransferase</keyword>
<dbReference type="CDD" id="cd02540">
    <property type="entry name" value="GT2_GlmU_N_bac"/>
    <property type="match status" value="1"/>
</dbReference>
<accession>A0A5B9EBW4</accession>
<dbReference type="KEGG" id="talb:FTW19_15460"/>
<dbReference type="GO" id="GO:0006048">
    <property type="term" value="P:UDP-N-acetylglucosamine biosynthetic process"/>
    <property type="evidence" value="ECO:0007669"/>
    <property type="project" value="UniProtKB-UniPathway"/>
</dbReference>
<organism evidence="20 21">
    <name type="scientific">Terriglobus albidus</name>
    <dbReference type="NCBI Taxonomy" id="1592106"/>
    <lineage>
        <taxon>Bacteria</taxon>
        <taxon>Pseudomonadati</taxon>
        <taxon>Acidobacteriota</taxon>
        <taxon>Terriglobia</taxon>
        <taxon>Terriglobales</taxon>
        <taxon>Acidobacteriaceae</taxon>
        <taxon>Terriglobus</taxon>
    </lineage>
</organism>
<keyword evidence="12 18" id="KW-0511">Multifunctional enzyme</keyword>
<feature type="domain" description="MobA-like NTP transferase" evidence="19">
    <location>
        <begin position="9"/>
        <end position="139"/>
    </location>
</feature>
<feature type="binding site" evidence="18">
    <location>
        <begin position="82"/>
        <end position="83"/>
    </location>
    <ligand>
        <name>UDP-N-acetyl-alpha-D-glucosamine</name>
        <dbReference type="ChEBI" id="CHEBI:57705"/>
    </ligand>
</feature>
<evidence type="ECO:0000256" key="15">
    <source>
        <dbReference type="ARBA" id="ARBA00048247"/>
    </source>
</evidence>
<dbReference type="InterPro" id="IPR001451">
    <property type="entry name" value="Hexapep"/>
</dbReference>
<comment type="similarity">
    <text evidence="3 18">In the N-terminal section; belongs to the N-acetylglucosamine-1-phosphate uridyltransferase family.</text>
</comment>
<keyword evidence="11 18" id="KW-0573">Peptidoglycan synthesis</keyword>
<dbReference type="UniPathway" id="UPA00973"/>
<dbReference type="EMBL" id="CP042806">
    <property type="protein sequence ID" value="QEE29269.1"/>
    <property type="molecule type" value="Genomic_DNA"/>
</dbReference>
<sequence length="472" mass="50058">MSSPTFAVTIMAAGKGTRLKSKRPKVLHEIGGKPLLLHVIAAAKQVVQAGDIYVIVGHEAARVKAAVSTEATHFVLQAEQRGTGHALQEVKAFFTASAITPPDHLLVLSGDVPLIRPETIAAIRDFHLSEGASMTILTATPSDPTGYGRIFRRSPESSEVVAIVEQKDLKPDQRSIREINSGIYAFRTASLFEQLDSLTANNAQGELYLTDVAKLLVKAGERVVAIEANGGVDEVLGANTIAEIMHLDAAMRLDTARRLMAQGVTIFRPETCIIDADVTVAADTVIEPFVQLLGKTAVGADCRIRSYSVIQDSTIGEGVTIRNGCILDHAHIANGAILGPYAHLRPESYIGESAHVGNFVETKTVRLGKGSKANHLTYLGDAVIGTGTNIGAGVITCNYDGVNKHQTTIGDNVFVGSDSALVAPVVLGNGSLIAAGSVVTQDVPEDALAIARGRQETKPGWASSRRERLRKS</sequence>
<dbReference type="UniPathway" id="UPA00113">
    <property type="reaction ID" value="UER00532"/>
</dbReference>
<dbReference type="SUPFAM" id="SSF53448">
    <property type="entry name" value="Nucleotide-diphospho-sugar transferases"/>
    <property type="match status" value="1"/>
</dbReference>
<feature type="binding site" evidence="18">
    <location>
        <position position="345"/>
    </location>
    <ligand>
        <name>UDP-N-acetyl-alpha-D-glucosamine</name>
        <dbReference type="ChEBI" id="CHEBI:57705"/>
    </ligand>
</feature>
<feature type="binding site" evidence="18">
    <location>
        <position position="239"/>
    </location>
    <ligand>
        <name>Mg(2+)</name>
        <dbReference type="ChEBI" id="CHEBI:18420"/>
    </ligand>
</feature>
<dbReference type="AlphaFoldDB" id="A0A5B9EBW4"/>
<evidence type="ECO:0000256" key="14">
    <source>
        <dbReference type="ARBA" id="ARBA00023316"/>
    </source>
</evidence>
<comment type="subcellular location">
    <subcellularLocation>
        <location evidence="1 18">Cytoplasm</location>
    </subcellularLocation>
</comment>
<dbReference type="CDD" id="cd03353">
    <property type="entry name" value="LbH_GlmU_C"/>
    <property type="match status" value="1"/>
</dbReference>
<name>A0A5B9EBW4_9BACT</name>
<evidence type="ECO:0000256" key="2">
    <source>
        <dbReference type="ARBA" id="ARBA00007707"/>
    </source>
</evidence>
<dbReference type="RefSeq" id="WP_147648463.1">
    <property type="nucleotide sequence ID" value="NZ_CP042806.1"/>
</dbReference>
<dbReference type="InterPro" id="IPR011004">
    <property type="entry name" value="Trimer_LpxA-like_sf"/>
</dbReference>
<feature type="region of interest" description="Pyrophosphorylase" evidence="18">
    <location>
        <begin position="1"/>
        <end position="241"/>
    </location>
</feature>
<evidence type="ECO:0000256" key="3">
    <source>
        <dbReference type="ARBA" id="ARBA00007947"/>
    </source>
</evidence>
<evidence type="ECO:0000256" key="10">
    <source>
        <dbReference type="ARBA" id="ARBA00022960"/>
    </source>
</evidence>
<reference evidence="20 21" key="1">
    <citation type="submission" date="2019-08" db="EMBL/GenBank/DDBJ databases">
        <title>Complete genome sequence of Terriglobus albidus strain ORNL.</title>
        <authorList>
            <person name="Podar M."/>
        </authorList>
    </citation>
    <scope>NUCLEOTIDE SEQUENCE [LARGE SCALE GENOMIC DNA]</scope>
    <source>
        <strain evidence="20 21">ORNL</strain>
    </source>
</reference>
<evidence type="ECO:0000256" key="18">
    <source>
        <dbReference type="HAMAP-Rule" id="MF_01631"/>
    </source>
</evidence>
<comment type="catalytic activity">
    <reaction evidence="16 18">
        <text>N-acetyl-alpha-D-glucosamine 1-phosphate + UTP + H(+) = UDP-N-acetyl-alpha-D-glucosamine + diphosphate</text>
        <dbReference type="Rhea" id="RHEA:13509"/>
        <dbReference type="ChEBI" id="CHEBI:15378"/>
        <dbReference type="ChEBI" id="CHEBI:33019"/>
        <dbReference type="ChEBI" id="CHEBI:46398"/>
        <dbReference type="ChEBI" id="CHEBI:57705"/>
        <dbReference type="ChEBI" id="CHEBI:57776"/>
        <dbReference type="EC" id="2.7.7.23"/>
    </reaction>
</comment>